<dbReference type="InterPro" id="IPR024864">
    <property type="entry name" value="Nup54/Nup57/Nup44"/>
</dbReference>
<protein>
    <recommendedName>
        <fullName evidence="5">Nucleoporin Nup54 alpha-helical domain-containing protein</fullName>
    </recommendedName>
</protein>
<dbReference type="Pfam" id="PF13874">
    <property type="entry name" value="Nup54"/>
    <property type="match status" value="1"/>
</dbReference>
<dbReference type="GO" id="GO:0006999">
    <property type="term" value="P:nuclear pore organization"/>
    <property type="evidence" value="ECO:0007669"/>
    <property type="project" value="TreeGrafter"/>
</dbReference>
<dbReference type="GO" id="GO:0006607">
    <property type="term" value="P:NLS-bearing protein import into nucleus"/>
    <property type="evidence" value="ECO:0007669"/>
    <property type="project" value="TreeGrafter"/>
</dbReference>
<reference evidence="6" key="1">
    <citation type="submission" date="2023-08" db="EMBL/GenBank/DDBJ databases">
        <authorList>
            <person name="Chen Y."/>
            <person name="Shah S."/>
            <person name="Dougan E. K."/>
            <person name="Thang M."/>
            <person name="Chan C."/>
        </authorList>
    </citation>
    <scope>NUCLEOTIDE SEQUENCE</scope>
</reference>
<feature type="compositionally biased region" description="Low complexity" evidence="4">
    <location>
        <begin position="499"/>
        <end position="516"/>
    </location>
</feature>
<feature type="region of interest" description="Disordered" evidence="4">
    <location>
        <begin position="496"/>
        <end position="516"/>
    </location>
</feature>
<comment type="caution">
    <text evidence="6">The sequence shown here is derived from an EMBL/GenBank/DDBJ whole genome shotgun (WGS) entry which is preliminary data.</text>
</comment>
<dbReference type="PANTHER" id="PTHR13000">
    <property type="entry name" value="NUCLEOPORIN P54"/>
    <property type="match status" value="1"/>
</dbReference>
<dbReference type="GO" id="GO:0017056">
    <property type="term" value="F:structural constituent of nuclear pore"/>
    <property type="evidence" value="ECO:0007669"/>
    <property type="project" value="TreeGrafter"/>
</dbReference>
<proteinExistence type="predicted"/>
<accession>A0AA36JJL4</accession>
<name>A0AA36JJL4_9DINO</name>
<dbReference type="Proteomes" id="UP001178507">
    <property type="component" value="Unassembled WGS sequence"/>
</dbReference>
<evidence type="ECO:0000256" key="1">
    <source>
        <dbReference type="ARBA" id="ARBA00004123"/>
    </source>
</evidence>
<dbReference type="GO" id="GO:0044613">
    <property type="term" value="C:nuclear pore central transport channel"/>
    <property type="evidence" value="ECO:0007669"/>
    <property type="project" value="TreeGrafter"/>
</dbReference>
<feature type="domain" description="Nucleoporin Nup54 alpha-helical" evidence="5">
    <location>
        <begin position="255"/>
        <end position="394"/>
    </location>
</feature>
<evidence type="ECO:0000313" key="7">
    <source>
        <dbReference type="Proteomes" id="UP001178507"/>
    </source>
</evidence>
<keyword evidence="3" id="KW-0539">Nucleus</keyword>
<evidence type="ECO:0000256" key="4">
    <source>
        <dbReference type="SAM" id="MobiDB-lite"/>
    </source>
</evidence>
<dbReference type="InterPro" id="IPR025712">
    <property type="entry name" value="Nup54_alpha-helical_dom"/>
</dbReference>
<keyword evidence="2" id="KW-0813">Transport</keyword>
<evidence type="ECO:0000259" key="5">
    <source>
        <dbReference type="Pfam" id="PF13874"/>
    </source>
</evidence>
<organism evidence="6 7">
    <name type="scientific">Effrenium voratum</name>
    <dbReference type="NCBI Taxonomy" id="2562239"/>
    <lineage>
        <taxon>Eukaryota</taxon>
        <taxon>Sar</taxon>
        <taxon>Alveolata</taxon>
        <taxon>Dinophyceae</taxon>
        <taxon>Suessiales</taxon>
        <taxon>Symbiodiniaceae</taxon>
        <taxon>Effrenium</taxon>
    </lineage>
</organism>
<comment type="subcellular location">
    <subcellularLocation>
        <location evidence="1">Nucleus</location>
    </subcellularLocation>
</comment>
<evidence type="ECO:0000256" key="3">
    <source>
        <dbReference type="ARBA" id="ARBA00023242"/>
    </source>
</evidence>
<dbReference type="GO" id="GO:0036228">
    <property type="term" value="P:protein localization to nuclear inner membrane"/>
    <property type="evidence" value="ECO:0007669"/>
    <property type="project" value="TreeGrafter"/>
</dbReference>
<evidence type="ECO:0000256" key="2">
    <source>
        <dbReference type="ARBA" id="ARBA00022448"/>
    </source>
</evidence>
<sequence length="516" mass="50669">MFGASSGGGLFGAAPASGGAFSAASSSGGLFGAAPSGGAGGLFGAAPSSGGAGGLFGAAPSSGGAGGLFGAAPSSGGAGGLFGAAPASGGALGAASSSGGLFGAAPSSGGAGGLFGAAPASGGALGPSSSGALFGAAPSSGGAGGLFGAAPASGGAFGAASSSGAASSGGGTALGMGAPTAQEAQLTCMELARRMEDLYPVLGRAAGDRQSAVQAAQSGAMRPSAGNFLAFSYSFCANPQVLAQANNPQAFDPVKHVDPTKWLQALQANPDPNSCYPEALVGLPALEQRLLQQQKGCEDLSTALEEVRAGMGNLKDHLQAQSWQKLEECRQRQQKLQRQLLQVVVALERRALQTGAARRGPQEEAQLEGRLAKLEEACCAPGGARARLEELSVQLRQLVQLPGGPSALLAGDECKLALGEGARGSQSADSAETAVLKVTAQQGELLELLSEDLARRRRDTAQLEMALGRGTLEALGRGPMDFSQAGQIGARSGLGIGLPGISSSGYPGYPGRRQYP</sequence>
<gene>
    <name evidence="6" type="ORF">EVOR1521_LOCUS28658</name>
</gene>
<dbReference type="EMBL" id="CAUJNA010003647">
    <property type="protein sequence ID" value="CAJ1406797.1"/>
    <property type="molecule type" value="Genomic_DNA"/>
</dbReference>
<keyword evidence="7" id="KW-1185">Reference proteome</keyword>
<dbReference type="AlphaFoldDB" id="A0AA36JJL4"/>
<evidence type="ECO:0000313" key="6">
    <source>
        <dbReference type="EMBL" id="CAJ1406797.1"/>
    </source>
</evidence>
<dbReference type="PANTHER" id="PTHR13000:SF0">
    <property type="entry name" value="NUCLEOPORIN P54"/>
    <property type="match status" value="1"/>
</dbReference>